<sequence length="371" mass="42227">MVVLVGAVAADPHVAMRSALAKVARCQFRVRAWAPSLEIVFANRTSKYFAPHNASALRQRVVCRRGSGKKSTSLLMVANDLKYLFRFWPYFLQKVMWADESKNVASSVWIGELPEEFATTVGDECRDSPELAEGWMHHTGPYRSYYERSRGAVNSNHHIKTLAAYAMLDYGGVFYADLDYVVVDWGWRAAATVAKLENSVVEVLFNSASPMWHVKGRTFYVKGWLGREFMATWLFYRCGFKDQYSLWHTILELADRFGCLKYDGEIMNHTYKEFKHLQDVLYHDVSCENRKIRCPDFHFCDDDLRVGAGFDHRMVAATANRTLEYYDGGIRYGLVVPDPFGGGGGGGGGNDDDDADADFFLAKFFHNFYDN</sequence>
<dbReference type="EMBL" id="JAQMWT010000370">
    <property type="protein sequence ID" value="KAJ8602690.1"/>
    <property type="molecule type" value="Genomic_DNA"/>
</dbReference>
<organism evidence="1 2">
    <name type="scientific">Chrysophaeum taylorii</name>
    <dbReference type="NCBI Taxonomy" id="2483200"/>
    <lineage>
        <taxon>Eukaryota</taxon>
        <taxon>Sar</taxon>
        <taxon>Stramenopiles</taxon>
        <taxon>Ochrophyta</taxon>
        <taxon>Pelagophyceae</taxon>
        <taxon>Pelagomonadales</taxon>
        <taxon>Pelagomonadaceae</taxon>
        <taxon>Chrysophaeum</taxon>
    </lineage>
</organism>
<evidence type="ECO:0000313" key="1">
    <source>
        <dbReference type="EMBL" id="KAJ8602690.1"/>
    </source>
</evidence>
<evidence type="ECO:0000313" key="2">
    <source>
        <dbReference type="Proteomes" id="UP001230188"/>
    </source>
</evidence>
<accession>A0AAD7UF11</accession>
<keyword evidence="2" id="KW-1185">Reference proteome</keyword>
<gene>
    <name evidence="1" type="ORF">CTAYLR_003771</name>
</gene>
<protein>
    <submittedName>
        <fullName evidence="1">Uncharacterized protein</fullName>
    </submittedName>
</protein>
<comment type="caution">
    <text evidence="1">The sequence shown here is derived from an EMBL/GenBank/DDBJ whole genome shotgun (WGS) entry which is preliminary data.</text>
</comment>
<proteinExistence type="predicted"/>
<name>A0AAD7UF11_9STRA</name>
<reference evidence="1" key="1">
    <citation type="submission" date="2023-01" db="EMBL/GenBank/DDBJ databases">
        <title>Metagenome sequencing of chrysophaentin producing Chrysophaeum taylorii.</title>
        <authorList>
            <person name="Davison J."/>
            <person name="Bewley C."/>
        </authorList>
    </citation>
    <scope>NUCLEOTIDE SEQUENCE</scope>
    <source>
        <strain evidence="1">NIES-1699</strain>
    </source>
</reference>
<dbReference type="Proteomes" id="UP001230188">
    <property type="component" value="Unassembled WGS sequence"/>
</dbReference>
<dbReference type="AlphaFoldDB" id="A0AAD7UF11"/>